<dbReference type="Pfam" id="PF00808">
    <property type="entry name" value="CBFD_NFYB_HMF"/>
    <property type="match status" value="1"/>
</dbReference>
<dbReference type="PANTHER" id="PTHR11064">
    <property type="entry name" value="CCAAT-BINDING TRANSCRIPTION FACTOR-RELATED"/>
    <property type="match status" value="1"/>
</dbReference>
<evidence type="ECO:0000313" key="7">
    <source>
        <dbReference type="Proteomes" id="UP000054342"/>
    </source>
</evidence>
<keyword evidence="7" id="KW-1185">Reference proteome</keyword>
<dbReference type="GO" id="GO:0000978">
    <property type="term" value="F:RNA polymerase II cis-regulatory region sequence-specific DNA binding"/>
    <property type="evidence" value="ECO:0007669"/>
    <property type="project" value="TreeGrafter"/>
</dbReference>
<organism evidence="6 7">
    <name type="scientific">Exophiala xenobiotica</name>
    <dbReference type="NCBI Taxonomy" id="348802"/>
    <lineage>
        <taxon>Eukaryota</taxon>
        <taxon>Fungi</taxon>
        <taxon>Dikarya</taxon>
        <taxon>Ascomycota</taxon>
        <taxon>Pezizomycotina</taxon>
        <taxon>Eurotiomycetes</taxon>
        <taxon>Chaetothyriomycetidae</taxon>
        <taxon>Chaetothyriales</taxon>
        <taxon>Herpotrichiellaceae</taxon>
        <taxon>Exophiala</taxon>
    </lineage>
</organism>
<evidence type="ECO:0000256" key="2">
    <source>
        <dbReference type="ARBA" id="ARBA00023015"/>
    </source>
</evidence>
<evidence type="ECO:0000256" key="3">
    <source>
        <dbReference type="ARBA" id="ARBA00023125"/>
    </source>
</evidence>
<dbReference type="InterPro" id="IPR027113">
    <property type="entry name" value="Transc_fact_NFYB/HAP3"/>
</dbReference>
<keyword evidence="4" id="KW-0804">Transcription</keyword>
<reference evidence="6 7" key="1">
    <citation type="submission" date="2015-01" db="EMBL/GenBank/DDBJ databases">
        <title>The Genome Sequence of Exophiala xenobiotica CBS118157.</title>
        <authorList>
            <consortium name="The Broad Institute Genomics Platform"/>
            <person name="Cuomo C."/>
            <person name="de Hoog S."/>
            <person name="Gorbushina A."/>
            <person name="Stielow B."/>
            <person name="Teixiera M."/>
            <person name="Abouelleil A."/>
            <person name="Chapman S.B."/>
            <person name="Priest M."/>
            <person name="Young S.K."/>
            <person name="Wortman J."/>
            <person name="Nusbaum C."/>
            <person name="Birren B."/>
        </authorList>
    </citation>
    <scope>NUCLEOTIDE SEQUENCE [LARGE SCALE GENOMIC DNA]</scope>
    <source>
        <strain evidence="6 7">CBS 118157</strain>
    </source>
</reference>
<comment type="similarity">
    <text evidence="1">Belongs to the NFYB/HAP3 subunit family.</text>
</comment>
<dbReference type="AlphaFoldDB" id="A0A0D2E6R7"/>
<dbReference type="STRING" id="348802.A0A0D2E6R7"/>
<keyword evidence="3" id="KW-0238">DNA-binding</keyword>
<sequence>MRRAIPKTAMISKDAIETINACTSEFISFITSQAAEDAQKEKRLNISGVDIIKAMTTLGLENYGEALRIYFQCYRRKGKPQERIHFL</sequence>
<dbReference type="PRINTS" id="PR00615">
    <property type="entry name" value="CCAATSUBUNTA"/>
</dbReference>
<evidence type="ECO:0000256" key="1">
    <source>
        <dbReference type="ARBA" id="ARBA00009053"/>
    </source>
</evidence>
<dbReference type="RefSeq" id="XP_013311742.1">
    <property type="nucleotide sequence ID" value="XM_013456288.1"/>
</dbReference>
<evidence type="ECO:0000256" key="4">
    <source>
        <dbReference type="ARBA" id="ARBA00023163"/>
    </source>
</evidence>
<accession>A0A0D2E6R7</accession>
<dbReference type="SUPFAM" id="SSF47113">
    <property type="entry name" value="Histone-fold"/>
    <property type="match status" value="1"/>
</dbReference>
<protein>
    <recommendedName>
        <fullName evidence="5">Transcription factor CBF/NF-Y/archaeal histone domain-containing protein</fullName>
    </recommendedName>
</protein>
<dbReference type="InterPro" id="IPR009072">
    <property type="entry name" value="Histone-fold"/>
</dbReference>
<dbReference type="GO" id="GO:0001228">
    <property type="term" value="F:DNA-binding transcription activator activity, RNA polymerase II-specific"/>
    <property type="evidence" value="ECO:0007669"/>
    <property type="project" value="InterPro"/>
</dbReference>
<dbReference type="GO" id="GO:0016602">
    <property type="term" value="C:CCAAT-binding factor complex"/>
    <property type="evidence" value="ECO:0007669"/>
    <property type="project" value="InterPro"/>
</dbReference>
<dbReference type="Gene3D" id="1.10.20.10">
    <property type="entry name" value="Histone, subunit A"/>
    <property type="match status" value="1"/>
</dbReference>
<keyword evidence="2" id="KW-0805">Transcription regulation</keyword>
<dbReference type="EMBL" id="KN847322">
    <property type="protein sequence ID" value="KIW51158.1"/>
    <property type="molecule type" value="Genomic_DNA"/>
</dbReference>
<dbReference type="PANTHER" id="PTHR11064:SF9">
    <property type="entry name" value="NUCLEAR TRANSCRIPTION FACTOR Y SUBUNIT BETA"/>
    <property type="match status" value="1"/>
</dbReference>
<name>A0A0D2E6R7_9EURO</name>
<dbReference type="GO" id="GO:0046982">
    <property type="term" value="F:protein heterodimerization activity"/>
    <property type="evidence" value="ECO:0007669"/>
    <property type="project" value="InterPro"/>
</dbReference>
<dbReference type="CDD" id="cd22907">
    <property type="entry name" value="HFD_NFYB"/>
    <property type="match status" value="1"/>
</dbReference>
<gene>
    <name evidence="6" type="ORF">PV05_09906</name>
</gene>
<evidence type="ECO:0000313" key="6">
    <source>
        <dbReference type="EMBL" id="KIW51158.1"/>
    </source>
</evidence>
<dbReference type="Proteomes" id="UP000054342">
    <property type="component" value="Unassembled WGS sequence"/>
</dbReference>
<feature type="domain" description="Transcription factor CBF/NF-Y/archaeal histone" evidence="5">
    <location>
        <begin position="1"/>
        <end position="55"/>
    </location>
</feature>
<dbReference type="OrthoDB" id="386949at2759"/>
<dbReference type="InterPro" id="IPR003958">
    <property type="entry name" value="CBFA_NFYB_domain"/>
</dbReference>
<proteinExistence type="inferred from homology"/>
<evidence type="ECO:0000259" key="5">
    <source>
        <dbReference type="Pfam" id="PF00808"/>
    </source>
</evidence>
<dbReference type="GeneID" id="25331814"/>
<dbReference type="HOGENOM" id="CLU_066247_12_4_1"/>